<organism evidence="1 2">
    <name type="scientific">Myroides odoratimimus</name>
    <dbReference type="NCBI Taxonomy" id="76832"/>
    <lineage>
        <taxon>Bacteria</taxon>
        <taxon>Pseudomonadati</taxon>
        <taxon>Bacteroidota</taxon>
        <taxon>Flavobacteriia</taxon>
        <taxon>Flavobacteriales</taxon>
        <taxon>Flavobacteriaceae</taxon>
        <taxon>Myroides</taxon>
    </lineage>
</organism>
<dbReference type="Gene3D" id="1.10.3730.20">
    <property type="match status" value="1"/>
</dbReference>
<dbReference type="Pfam" id="PF00892">
    <property type="entry name" value="EamA"/>
    <property type="match status" value="1"/>
</dbReference>
<reference evidence="1 2" key="1">
    <citation type="journal article" date="2016" name="J. Zhejiang Univ. Sci. B">
        <title>Antibiotic resistance mechanisms of Myroides sp.</title>
        <authorList>
            <person name="Hu S."/>
            <person name="Yuan S."/>
            <person name="Qu H."/>
            <person name="Jiang T."/>
            <person name="Zhou Y."/>
            <person name="Wang M."/>
            <person name="Ming D."/>
        </authorList>
    </citation>
    <scope>NUCLEOTIDE SEQUENCE [LARGE SCALE GENOMIC DNA]</scope>
    <source>
        <strain evidence="1 2">PR63039</strain>
    </source>
</reference>
<dbReference type="GeneID" id="66975752"/>
<dbReference type="eggNOG" id="COG2510">
    <property type="taxonomic scope" value="Bacteria"/>
</dbReference>
<dbReference type="Proteomes" id="UP000069030">
    <property type="component" value="Chromosome"/>
</dbReference>
<evidence type="ECO:0000313" key="2">
    <source>
        <dbReference type="Proteomes" id="UP000069030"/>
    </source>
</evidence>
<accession>A0A0S7E826</accession>
<dbReference type="RefSeq" id="WP_006259017.1">
    <property type="nucleotide sequence ID" value="NZ_BCMQ01000003.1"/>
</dbReference>
<name>A0A0S7E826_9FLAO</name>
<dbReference type="PANTHER" id="PTHR22911:SF137">
    <property type="entry name" value="SOLUTE CARRIER FAMILY 35 MEMBER G2-RELATED"/>
    <property type="match status" value="1"/>
</dbReference>
<dbReference type="InterPro" id="IPR037185">
    <property type="entry name" value="EmrE-like"/>
</dbReference>
<evidence type="ECO:0000313" key="1">
    <source>
        <dbReference type="EMBL" id="ALU27123.1"/>
    </source>
</evidence>
<protein>
    <submittedName>
        <fullName evidence="1">Uncharacterized protein</fullName>
    </submittedName>
</protein>
<dbReference type="EMBL" id="CP013690">
    <property type="protein sequence ID" value="ALU27123.1"/>
    <property type="molecule type" value="Genomic_DNA"/>
</dbReference>
<sequence>MWKYYALLSAVFAALTAILSKVGVKGINGNLATAIRTSVVLVLAWGIVIANSDFKGMKELSKSNLIFLIASGIATGLSWIFYFKALESGPVSKVAPIDKLSIVFVMIISFIFLKEPMDLKTIIGGCLIVGGTLVLIL</sequence>
<dbReference type="AlphaFoldDB" id="A0A0S7E826"/>
<dbReference type="SUPFAM" id="SSF103481">
    <property type="entry name" value="Multidrug resistance efflux transporter EmrE"/>
    <property type="match status" value="1"/>
</dbReference>
<dbReference type="PANTHER" id="PTHR22911">
    <property type="entry name" value="ACYL-MALONYL CONDENSING ENZYME-RELATED"/>
    <property type="match status" value="1"/>
</dbReference>
<gene>
    <name evidence="1" type="ORF">AS202_13580</name>
</gene>
<dbReference type="KEGG" id="mod:AS202_13580"/>
<dbReference type="GO" id="GO:0016020">
    <property type="term" value="C:membrane"/>
    <property type="evidence" value="ECO:0007669"/>
    <property type="project" value="InterPro"/>
</dbReference>
<proteinExistence type="predicted"/>
<dbReference type="InterPro" id="IPR000620">
    <property type="entry name" value="EamA_dom"/>
</dbReference>